<comment type="caution">
    <text evidence="1">The sequence shown here is derived from an EMBL/GenBank/DDBJ whole genome shotgun (WGS) entry which is preliminary data.</text>
</comment>
<reference evidence="1 2" key="1">
    <citation type="journal article" date="2017" name="Genome Biol. Evol.">
        <title>Phytophthora megakarya and P. palmivora, closely related causal agents of cacao black pod rot, underwent increases in genome sizes and gene numbers by different mechanisms.</title>
        <authorList>
            <person name="Ali S.S."/>
            <person name="Shao J."/>
            <person name="Lary D.J."/>
            <person name="Kronmiller B."/>
            <person name="Shen D."/>
            <person name="Strem M.D."/>
            <person name="Amoako-Attah I."/>
            <person name="Akrofi A.Y."/>
            <person name="Begoude B.A."/>
            <person name="Ten Hoopen G.M."/>
            <person name="Coulibaly K."/>
            <person name="Kebe B.I."/>
            <person name="Melnick R.L."/>
            <person name="Guiltinan M.J."/>
            <person name="Tyler B.M."/>
            <person name="Meinhardt L.W."/>
            <person name="Bailey B.A."/>
        </authorList>
    </citation>
    <scope>NUCLEOTIDE SEQUENCE [LARGE SCALE GENOMIC DNA]</scope>
    <source>
        <strain evidence="2">sbr112.9</strain>
    </source>
</reference>
<proteinExistence type="predicted"/>
<gene>
    <name evidence="1" type="ORF">PHPALM_14505</name>
</gene>
<dbReference type="Proteomes" id="UP000237271">
    <property type="component" value="Unassembled WGS sequence"/>
</dbReference>
<dbReference type="OrthoDB" id="88543at2759"/>
<dbReference type="EMBL" id="NCKW01007910">
    <property type="protein sequence ID" value="POM69224.1"/>
    <property type="molecule type" value="Genomic_DNA"/>
</dbReference>
<protein>
    <submittedName>
        <fullName evidence="1">Uncharacterized protein</fullName>
    </submittedName>
</protein>
<keyword evidence="2" id="KW-1185">Reference proteome</keyword>
<dbReference type="AlphaFoldDB" id="A0A2P4XUH0"/>
<sequence length="123" mass="13816">MLMLLLSMASAVNMKLSFTDSAITFHFDTTQRCYTISHCFDDQSVNAEWSGLPDPSQLAFYSDNDCKGDVIHVALTRGKINFKGGFLYNKVSSFMVREYSMYPVNGIVNYCHEISLFNATGNV</sequence>
<evidence type="ECO:0000313" key="1">
    <source>
        <dbReference type="EMBL" id="POM69224.1"/>
    </source>
</evidence>
<accession>A0A2P4XUH0</accession>
<evidence type="ECO:0000313" key="2">
    <source>
        <dbReference type="Proteomes" id="UP000237271"/>
    </source>
</evidence>
<name>A0A2P4XUH0_9STRA</name>
<organism evidence="1 2">
    <name type="scientific">Phytophthora palmivora</name>
    <dbReference type="NCBI Taxonomy" id="4796"/>
    <lineage>
        <taxon>Eukaryota</taxon>
        <taxon>Sar</taxon>
        <taxon>Stramenopiles</taxon>
        <taxon>Oomycota</taxon>
        <taxon>Peronosporomycetes</taxon>
        <taxon>Peronosporales</taxon>
        <taxon>Peronosporaceae</taxon>
        <taxon>Phytophthora</taxon>
    </lineage>
</organism>